<reference evidence="2 3" key="1">
    <citation type="journal article" date="2021" name="Microorganisms">
        <title>Acidisoma silvae sp. nov. and Acidisomacellulosilytica sp. nov., Two Acidophilic Bacteria Isolated from Decaying Wood, Hydrolyzing Cellulose and Producing Poly-3-hydroxybutyrate.</title>
        <authorList>
            <person name="Mieszkin S."/>
            <person name="Pouder E."/>
            <person name="Uroz S."/>
            <person name="Simon-Colin C."/>
            <person name="Alain K."/>
        </authorList>
    </citation>
    <scope>NUCLEOTIDE SEQUENCE [LARGE SCALE GENOMIC DNA]</scope>
    <source>
        <strain evidence="2 3">HW T5.17</strain>
    </source>
</reference>
<evidence type="ECO:0000313" key="2">
    <source>
        <dbReference type="EMBL" id="MCB8882395.1"/>
    </source>
</evidence>
<dbReference type="EMBL" id="JAESVA010000007">
    <property type="protein sequence ID" value="MCB8882395.1"/>
    <property type="molecule type" value="Genomic_DNA"/>
</dbReference>
<comment type="caution">
    <text evidence="2">The sequence shown here is derived from an EMBL/GenBank/DDBJ whole genome shotgun (WGS) entry which is preliminary data.</text>
</comment>
<gene>
    <name evidence="2" type="ORF">ACELLULO517_19260</name>
</gene>
<dbReference type="RefSeq" id="WP_227309052.1">
    <property type="nucleotide sequence ID" value="NZ_JAESVA010000007.1"/>
</dbReference>
<evidence type="ECO:0000256" key="1">
    <source>
        <dbReference type="SAM" id="MobiDB-lite"/>
    </source>
</evidence>
<sequence>MSANIFDFWADLPADTKVHPADLPIFKRLGDGTDTGHGFNLKCLPVPFAGPLRTAPIVLLYLSAGLADQDLNEAESHEAQARQTRQRRGDSPLPSEDDIRVHGHGGRPEPNLSET</sequence>
<dbReference type="AlphaFoldDB" id="A0A963Z5E3"/>
<accession>A0A963Z5E3</accession>
<evidence type="ECO:0000313" key="3">
    <source>
        <dbReference type="Proteomes" id="UP000721844"/>
    </source>
</evidence>
<protein>
    <submittedName>
        <fullName evidence="2">Uncharacterized protein</fullName>
    </submittedName>
</protein>
<proteinExistence type="predicted"/>
<keyword evidence="3" id="KW-1185">Reference proteome</keyword>
<dbReference type="Proteomes" id="UP000721844">
    <property type="component" value="Unassembled WGS sequence"/>
</dbReference>
<name>A0A963Z5E3_9PROT</name>
<organism evidence="2 3">
    <name type="scientific">Acidisoma cellulosilyticum</name>
    <dbReference type="NCBI Taxonomy" id="2802395"/>
    <lineage>
        <taxon>Bacteria</taxon>
        <taxon>Pseudomonadati</taxon>
        <taxon>Pseudomonadota</taxon>
        <taxon>Alphaproteobacteria</taxon>
        <taxon>Acetobacterales</taxon>
        <taxon>Acidocellaceae</taxon>
        <taxon>Acidisoma</taxon>
    </lineage>
</organism>
<feature type="region of interest" description="Disordered" evidence="1">
    <location>
        <begin position="72"/>
        <end position="115"/>
    </location>
</feature>